<dbReference type="FunCoup" id="A0A448YLU2">
    <property type="interactions" value="33"/>
</dbReference>
<dbReference type="InterPro" id="IPR008862">
    <property type="entry name" value="Tcp11"/>
</dbReference>
<feature type="compositionally biased region" description="Basic and acidic residues" evidence="2">
    <location>
        <begin position="9"/>
        <end position="18"/>
    </location>
</feature>
<dbReference type="OrthoDB" id="276323at2759"/>
<protein>
    <submittedName>
        <fullName evidence="3">DEKNAAC102424</fullName>
    </submittedName>
</protein>
<evidence type="ECO:0000313" key="3">
    <source>
        <dbReference type="EMBL" id="VEU21823.1"/>
    </source>
</evidence>
<gene>
    <name evidence="3" type="ORF">BRENAR_LOCUS2555</name>
</gene>
<evidence type="ECO:0000256" key="2">
    <source>
        <dbReference type="SAM" id="MobiDB-lite"/>
    </source>
</evidence>
<name>A0A448YLU2_BRENA</name>
<proteinExistence type="inferred from homology"/>
<evidence type="ECO:0000256" key="1">
    <source>
        <dbReference type="ARBA" id="ARBA00010954"/>
    </source>
</evidence>
<dbReference type="GO" id="GO:0010737">
    <property type="term" value="P:protein kinase A signaling"/>
    <property type="evidence" value="ECO:0007669"/>
    <property type="project" value="TreeGrafter"/>
</dbReference>
<dbReference type="Pfam" id="PF05794">
    <property type="entry name" value="Tcp11"/>
    <property type="match status" value="1"/>
</dbReference>
<accession>A0A448YLU2</accession>
<feature type="compositionally biased region" description="Basic residues" evidence="2">
    <location>
        <begin position="172"/>
        <end position="183"/>
    </location>
</feature>
<dbReference type="Proteomes" id="UP000290900">
    <property type="component" value="Unassembled WGS sequence"/>
</dbReference>
<feature type="compositionally biased region" description="Low complexity" evidence="2">
    <location>
        <begin position="46"/>
        <end position="56"/>
    </location>
</feature>
<sequence>MSNGNDNQELERPAHFKDVFGTSKDSGAADNGINTTNVDVSESRRPSVVVPTSIPSNIHDDSLEADERGSCLRKRAAGVADVVPLAKRARKAAVVVNSSSAAATSFSAHVSGRRRFRSRSLPNLWNPENDISSAASTAANNNSATIATGASAADTAISGSDILPGSPASSTHTHRHSRHRRRRGAMIHASHLAIPHSSSRGTSGSLALILPPVNLQSMREIDLHEVLKNPQLRHDILFDPQLQFRPNLDGERGKRKRLQADSYWAFITEEISTLLTSTSPKPLTDSSPIAVMFQALKGILLSLVPAKDRASVEDILDSQLILQQLNARSFDFVGFADWIERAFKMHCAPMRDSWVDNMNSVFHKACAQEPVSVEYLVEGLRAMFSILEAMKLDVANHQIRILRPLLCSTAVSFEKEYFASAARRGKVSFTLAQLWYRKNEIACKRACETAEVATAASAVPVATAASSATPAHILCHGILRLLSCSTLTPEFPSTFCFDHARLAVLRADIRHVVCTQLCSILYKSIATRHNITVTQENLRQLKKDILGIIMDEAGNSKWTRNLHSIAVHITNSVVGKLDAQTVDFCFSWLLRQTQPSSKVYVLLEQRVMVGLLGTIDGTVSEVAQDELVAEELQNVAERLKQLVEMNYSVFGEVYETA</sequence>
<reference evidence="3 4" key="1">
    <citation type="submission" date="2018-12" db="EMBL/GenBank/DDBJ databases">
        <authorList>
            <person name="Tiukova I."/>
            <person name="Dainat J."/>
        </authorList>
    </citation>
    <scope>NUCLEOTIDE SEQUENCE [LARGE SCALE GENOMIC DNA]</scope>
</reference>
<dbReference type="AlphaFoldDB" id="A0A448YLU2"/>
<feature type="region of interest" description="Disordered" evidence="2">
    <location>
        <begin position="1"/>
        <end position="61"/>
    </location>
</feature>
<comment type="similarity">
    <text evidence="1">Belongs to the TCP11 family.</text>
</comment>
<organism evidence="3 4">
    <name type="scientific">Brettanomyces naardenensis</name>
    <name type="common">Yeast</name>
    <dbReference type="NCBI Taxonomy" id="13370"/>
    <lineage>
        <taxon>Eukaryota</taxon>
        <taxon>Fungi</taxon>
        <taxon>Dikarya</taxon>
        <taxon>Ascomycota</taxon>
        <taxon>Saccharomycotina</taxon>
        <taxon>Pichiomycetes</taxon>
        <taxon>Pichiales</taxon>
        <taxon>Pichiaceae</taxon>
        <taxon>Brettanomyces</taxon>
    </lineage>
</organism>
<dbReference type="InParanoid" id="A0A448YLU2"/>
<keyword evidence="4" id="KW-1185">Reference proteome</keyword>
<dbReference type="PANTHER" id="PTHR12832:SF11">
    <property type="entry name" value="LD23868P"/>
    <property type="match status" value="1"/>
</dbReference>
<feature type="region of interest" description="Disordered" evidence="2">
    <location>
        <begin position="158"/>
        <end position="183"/>
    </location>
</feature>
<dbReference type="PANTHER" id="PTHR12832">
    <property type="entry name" value="TESTIS-SPECIFIC PROTEIN PBS13 T-COMPLEX 11"/>
    <property type="match status" value="1"/>
</dbReference>
<evidence type="ECO:0000313" key="4">
    <source>
        <dbReference type="Proteomes" id="UP000290900"/>
    </source>
</evidence>
<dbReference type="STRING" id="13370.A0A448YLU2"/>
<dbReference type="EMBL" id="CAACVR010000012">
    <property type="protein sequence ID" value="VEU21823.1"/>
    <property type="molecule type" value="Genomic_DNA"/>
</dbReference>